<keyword evidence="19" id="KW-0282">Flagellum</keyword>
<feature type="domain" description="AAA+ ATPase" evidence="18">
    <location>
        <begin position="156"/>
        <end position="345"/>
    </location>
</feature>
<protein>
    <recommendedName>
        <fullName evidence="5">Flagellum-specific ATP synthase</fullName>
        <ecNumber evidence="4">7.1.2.2</ecNumber>
    </recommendedName>
</protein>
<evidence type="ECO:0000256" key="3">
    <source>
        <dbReference type="ARBA" id="ARBA00008936"/>
    </source>
</evidence>
<keyword evidence="6" id="KW-0813">Transport</keyword>
<reference evidence="20" key="1">
    <citation type="submission" date="2018-05" db="EMBL/GenBank/DDBJ databases">
        <authorList>
            <person name="Li X."/>
        </authorList>
    </citation>
    <scope>NUCLEOTIDE SEQUENCE [LARGE SCALE GENOMIC DNA]</scope>
    <source>
        <strain evidence="20">HKS-05</strain>
    </source>
</reference>
<dbReference type="SUPFAM" id="SSF52540">
    <property type="entry name" value="P-loop containing nucleoside triphosphate hydrolases"/>
    <property type="match status" value="1"/>
</dbReference>
<dbReference type="GO" id="GO:0030257">
    <property type="term" value="C:type III protein secretion system complex"/>
    <property type="evidence" value="ECO:0007669"/>
    <property type="project" value="InterPro"/>
</dbReference>
<dbReference type="GO" id="GO:0008564">
    <property type="term" value="F:protein-exporting ATPase activity"/>
    <property type="evidence" value="ECO:0007669"/>
    <property type="project" value="UniProtKB-EC"/>
</dbReference>
<dbReference type="InterPro" id="IPR050053">
    <property type="entry name" value="ATPase_alpha/beta_chains"/>
</dbReference>
<dbReference type="InterPro" id="IPR027417">
    <property type="entry name" value="P-loop_NTPase"/>
</dbReference>
<dbReference type="OrthoDB" id="9801639at2"/>
<dbReference type="Pfam" id="PF18269">
    <property type="entry name" value="T3SS_ATPase_C"/>
    <property type="match status" value="1"/>
</dbReference>
<evidence type="ECO:0000256" key="7">
    <source>
        <dbReference type="ARBA" id="ARBA00022490"/>
    </source>
</evidence>
<dbReference type="InterPro" id="IPR003593">
    <property type="entry name" value="AAA+_ATPase"/>
</dbReference>
<keyword evidence="20" id="KW-1185">Reference proteome</keyword>
<comment type="caution">
    <text evidence="19">The sequence shown here is derived from an EMBL/GenBank/DDBJ whole genome shotgun (WGS) entry which is preliminary data.</text>
</comment>
<dbReference type="PROSITE" id="PS00152">
    <property type="entry name" value="ATPASE_ALPHA_BETA"/>
    <property type="match status" value="1"/>
</dbReference>
<dbReference type="EC" id="7.1.2.2" evidence="4"/>
<dbReference type="GO" id="GO:0046933">
    <property type="term" value="F:proton-transporting ATP synthase activity, rotational mechanism"/>
    <property type="evidence" value="ECO:0007669"/>
    <property type="project" value="TreeGrafter"/>
</dbReference>
<comment type="catalytic activity">
    <reaction evidence="17">
        <text>ATP + H2O + cellular proteinSide 1 = ADP + phosphate + cellular proteinSide 2.</text>
        <dbReference type="EC" id="7.4.2.8"/>
    </reaction>
</comment>
<dbReference type="GO" id="GO:0005524">
    <property type="term" value="F:ATP binding"/>
    <property type="evidence" value="ECO:0007669"/>
    <property type="project" value="UniProtKB-KW"/>
</dbReference>
<dbReference type="InterPro" id="IPR040627">
    <property type="entry name" value="T3SS_ATPase_C"/>
</dbReference>
<evidence type="ECO:0000256" key="15">
    <source>
        <dbReference type="ARBA" id="ARBA00023225"/>
    </source>
</evidence>
<keyword evidence="12" id="KW-0653">Protein transport</keyword>
<keyword evidence="9" id="KW-0375">Hydrogen ion transport</keyword>
<evidence type="ECO:0000256" key="9">
    <source>
        <dbReference type="ARBA" id="ARBA00022781"/>
    </source>
</evidence>
<name>A0A328AU39_9CAUL</name>
<evidence type="ECO:0000256" key="5">
    <source>
        <dbReference type="ARBA" id="ARBA00020580"/>
    </source>
</evidence>
<dbReference type="InterPro" id="IPR022426">
    <property type="entry name" value="FliI_clade3"/>
</dbReference>
<dbReference type="InterPro" id="IPR020003">
    <property type="entry name" value="ATPase_a/bsu_AS"/>
</dbReference>
<gene>
    <name evidence="19" type="ORF">DJ021_02040</name>
</gene>
<dbReference type="GO" id="GO:0009288">
    <property type="term" value="C:bacterial-type flagellum"/>
    <property type="evidence" value="ECO:0007669"/>
    <property type="project" value="InterPro"/>
</dbReference>
<dbReference type="InterPro" id="IPR000194">
    <property type="entry name" value="ATPase_F1/V1/A1_a/bsu_nucl-bd"/>
</dbReference>
<dbReference type="GO" id="GO:0016887">
    <property type="term" value="F:ATP hydrolysis activity"/>
    <property type="evidence" value="ECO:0007669"/>
    <property type="project" value="InterPro"/>
</dbReference>
<evidence type="ECO:0000256" key="16">
    <source>
        <dbReference type="ARBA" id="ARBA00023310"/>
    </source>
</evidence>
<dbReference type="AlphaFoldDB" id="A0A328AU39"/>
<keyword evidence="14" id="KW-0406">Ion transport</keyword>
<dbReference type="PANTHER" id="PTHR15184:SF9">
    <property type="entry name" value="SPI-1 TYPE 3 SECRETION SYSTEM ATPASE"/>
    <property type="match status" value="1"/>
</dbReference>
<dbReference type="RefSeq" id="WP_111455955.1">
    <property type="nucleotide sequence ID" value="NZ_QFYP01000001.1"/>
</dbReference>
<dbReference type="Gene3D" id="3.40.50.12240">
    <property type="match status" value="1"/>
</dbReference>
<dbReference type="EMBL" id="QFYP01000001">
    <property type="protein sequence ID" value="RAK58662.1"/>
    <property type="molecule type" value="Genomic_DNA"/>
</dbReference>
<dbReference type="GO" id="GO:0005737">
    <property type="term" value="C:cytoplasm"/>
    <property type="evidence" value="ECO:0007669"/>
    <property type="project" value="UniProtKB-SubCell"/>
</dbReference>
<dbReference type="Pfam" id="PF02874">
    <property type="entry name" value="ATP-synt_ab_N"/>
    <property type="match status" value="1"/>
</dbReference>
<dbReference type="NCBIfam" id="TIGR01026">
    <property type="entry name" value="fliI_yscN"/>
    <property type="match status" value="1"/>
</dbReference>
<evidence type="ECO:0000256" key="12">
    <source>
        <dbReference type="ARBA" id="ARBA00022927"/>
    </source>
</evidence>
<evidence type="ECO:0000313" key="19">
    <source>
        <dbReference type="EMBL" id="RAK58662.1"/>
    </source>
</evidence>
<dbReference type="CDD" id="cd18114">
    <property type="entry name" value="ATP-synt_flagellum-secretory_path_III_C"/>
    <property type="match status" value="1"/>
</dbReference>
<evidence type="ECO:0000256" key="8">
    <source>
        <dbReference type="ARBA" id="ARBA00022741"/>
    </source>
</evidence>
<dbReference type="NCBIfam" id="TIGR03498">
    <property type="entry name" value="FliI_clade3"/>
    <property type="match status" value="1"/>
</dbReference>
<dbReference type="CDD" id="cd01136">
    <property type="entry name" value="ATPase_flagellum-secretory_path_III"/>
    <property type="match status" value="1"/>
</dbReference>
<dbReference type="Pfam" id="PF00006">
    <property type="entry name" value="ATP-synt_ab"/>
    <property type="match status" value="1"/>
</dbReference>
<keyword evidence="16" id="KW-0066">ATP synthesis</keyword>
<dbReference type="SMART" id="SM00382">
    <property type="entry name" value="AAA"/>
    <property type="match status" value="1"/>
</dbReference>
<comment type="similarity">
    <text evidence="3">Belongs to the ATPase alpha/beta chains family.</text>
</comment>
<dbReference type="InterPro" id="IPR005714">
    <property type="entry name" value="ATPase_T3SS_FliI/YscN"/>
</dbReference>
<evidence type="ECO:0000313" key="20">
    <source>
        <dbReference type="Proteomes" id="UP000249842"/>
    </source>
</evidence>
<evidence type="ECO:0000256" key="1">
    <source>
        <dbReference type="ARBA" id="ARBA00003290"/>
    </source>
</evidence>
<dbReference type="PANTHER" id="PTHR15184">
    <property type="entry name" value="ATP SYNTHASE"/>
    <property type="match status" value="1"/>
</dbReference>
<evidence type="ECO:0000256" key="17">
    <source>
        <dbReference type="ARBA" id="ARBA00034006"/>
    </source>
</evidence>
<sequence>MQNLVAAIERLDPLTVSGRVAAVNGLLIEARGGLSRLAVGARAEIDRLGDAPVAAEVVGFRETRALLMPFGPVEGVAPGAQIRIEPRGSAVRPTKAWLGRIIDSFGEPIDGKGPLPQGQVGYPMRAAPPAAHARDRVGERMDVGVRAMNVFTTCCRGQRLGVFAGSGVGKSVLLSMLAKNAECDAVVVGLIGERGREVREFIEETLGEEGLKRAVVVVATSDEPALKRRQAAYMTLAIAEFLRDQDLEVLCMMDSVTRFAMAQREIGLAAGEPPTTKGYTPTVFTELPKLLERAGPGPIRPDGTRAGPITGIFTVLVDGDDHNEPIADAVRGILDGHIVMERSIAERGRFPAINVLKSISRTMPGCHHPHEREIVTAARRSLSAYSNMEELIRIGAYRAGADPQVDRAIQLNPALEAFLTQDKDESTGLESSFAALSQILNEAA</sequence>
<keyword evidence="10" id="KW-1005">Bacterial flagellum biogenesis</keyword>
<dbReference type="GO" id="GO:0044781">
    <property type="term" value="P:bacterial-type flagellum organization"/>
    <property type="evidence" value="ECO:0007669"/>
    <property type="project" value="UniProtKB-KW"/>
</dbReference>
<organism evidence="19 20">
    <name type="scientific">Phenylobacterium hankyongense</name>
    <dbReference type="NCBI Taxonomy" id="1813876"/>
    <lineage>
        <taxon>Bacteria</taxon>
        <taxon>Pseudomonadati</taxon>
        <taxon>Pseudomonadota</taxon>
        <taxon>Alphaproteobacteria</taxon>
        <taxon>Caulobacterales</taxon>
        <taxon>Caulobacteraceae</taxon>
        <taxon>Phenylobacterium</taxon>
    </lineage>
</organism>
<keyword evidence="7" id="KW-0963">Cytoplasm</keyword>
<evidence type="ECO:0000256" key="2">
    <source>
        <dbReference type="ARBA" id="ARBA00004496"/>
    </source>
</evidence>
<comment type="function">
    <text evidence="1">Probable catalytic subunit of a protein translocase for flagellum-specific export, or a proton translocase involved in local circuits at the flagellum.</text>
</comment>
<proteinExistence type="inferred from homology"/>
<dbReference type="GO" id="GO:0030254">
    <property type="term" value="P:protein secretion by the type III secretion system"/>
    <property type="evidence" value="ECO:0007669"/>
    <property type="project" value="InterPro"/>
</dbReference>
<evidence type="ECO:0000256" key="13">
    <source>
        <dbReference type="ARBA" id="ARBA00022967"/>
    </source>
</evidence>
<dbReference type="FunFam" id="3.40.50.12240:FF:000002">
    <property type="entry name" value="Flagellum-specific ATP synthase FliI"/>
    <property type="match status" value="1"/>
</dbReference>
<keyword evidence="8" id="KW-0547">Nucleotide-binding</keyword>
<dbReference type="InterPro" id="IPR004100">
    <property type="entry name" value="ATPase_F1/V1/A1_a/bsu_N"/>
</dbReference>
<keyword evidence="13" id="KW-1278">Translocase</keyword>
<keyword evidence="19" id="KW-0969">Cilium</keyword>
<keyword evidence="15" id="KW-1006">Bacterial flagellum protein export</keyword>
<dbReference type="Proteomes" id="UP000249842">
    <property type="component" value="Unassembled WGS sequence"/>
</dbReference>
<evidence type="ECO:0000256" key="11">
    <source>
        <dbReference type="ARBA" id="ARBA00022840"/>
    </source>
</evidence>
<evidence type="ECO:0000256" key="4">
    <source>
        <dbReference type="ARBA" id="ARBA00012473"/>
    </source>
</evidence>
<accession>A0A328AU39</accession>
<evidence type="ECO:0000259" key="18">
    <source>
        <dbReference type="SMART" id="SM00382"/>
    </source>
</evidence>
<comment type="subcellular location">
    <subcellularLocation>
        <location evidence="2">Cytoplasm</location>
    </subcellularLocation>
</comment>
<evidence type="ECO:0000256" key="10">
    <source>
        <dbReference type="ARBA" id="ARBA00022795"/>
    </source>
</evidence>
<keyword evidence="11" id="KW-0067">ATP-binding</keyword>
<evidence type="ECO:0000256" key="14">
    <source>
        <dbReference type="ARBA" id="ARBA00023065"/>
    </source>
</evidence>
<keyword evidence="19" id="KW-0966">Cell projection</keyword>
<dbReference type="CDD" id="cd18117">
    <property type="entry name" value="ATP-synt_flagellum-secretory_path_III_N"/>
    <property type="match status" value="1"/>
</dbReference>
<evidence type="ECO:0000256" key="6">
    <source>
        <dbReference type="ARBA" id="ARBA00022448"/>
    </source>
</evidence>